<dbReference type="GO" id="GO:0004190">
    <property type="term" value="F:aspartic-type endopeptidase activity"/>
    <property type="evidence" value="ECO:0007669"/>
    <property type="project" value="UniProtKB-UniRule"/>
</dbReference>
<feature type="transmembrane region" description="Helical" evidence="9">
    <location>
        <begin position="61"/>
        <end position="80"/>
    </location>
</feature>
<evidence type="ECO:0000313" key="12">
    <source>
        <dbReference type="EMBL" id="WXT99433.1"/>
    </source>
</evidence>
<comment type="subcellular location">
    <subcellularLocation>
        <location evidence="9">Cell membrane</location>
        <topology evidence="9">Multi-pass membrane protein</topology>
    </subcellularLocation>
</comment>
<sequence>MTLSKYYSIAIILIALDQLSKIFVANTMEYQSIIVVTEFLSWHHVRNYGAAFSFLANQDGWQTYFFSTLSFVVSIVLIIWIKRTPLTEKYELFALSFILSGAVGNLIDRVAYGFVIDFIDVHYQDFYWPVFNVADIAISIGVALLLLSGFKK</sequence>
<protein>
    <recommendedName>
        <fullName evidence="9">Lipoprotein signal peptidase</fullName>
        <ecNumber evidence="9">3.4.23.36</ecNumber>
    </recommendedName>
    <alternativeName>
        <fullName evidence="9">Prolipoprotein signal peptidase</fullName>
    </alternativeName>
    <alternativeName>
        <fullName evidence="9">Signal peptidase II</fullName>
        <shortName evidence="9">SPase II</shortName>
    </alternativeName>
</protein>
<dbReference type="PRINTS" id="PR00781">
    <property type="entry name" value="LIPOSIGPTASE"/>
</dbReference>
<evidence type="ECO:0000256" key="3">
    <source>
        <dbReference type="ARBA" id="ARBA00022670"/>
    </source>
</evidence>
<comment type="similarity">
    <text evidence="1 9 11">Belongs to the peptidase A8 family.</text>
</comment>
<name>A0AAU6PEM8_9GAMM</name>
<dbReference type="InterPro" id="IPR001872">
    <property type="entry name" value="Peptidase_A8"/>
</dbReference>
<comment type="caution">
    <text evidence="9">Lacks conserved residue(s) required for the propagation of feature annotation.</text>
</comment>
<evidence type="ECO:0000256" key="10">
    <source>
        <dbReference type="RuleBase" id="RU000594"/>
    </source>
</evidence>
<feature type="active site" evidence="9">
    <location>
        <position position="117"/>
    </location>
</feature>
<keyword evidence="12" id="KW-0449">Lipoprotein</keyword>
<evidence type="ECO:0000256" key="4">
    <source>
        <dbReference type="ARBA" id="ARBA00022692"/>
    </source>
</evidence>
<evidence type="ECO:0000256" key="5">
    <source>
        <dbReference type="ARBA" id="ARBA00022750"/>
    </source>
</evidence>
<feature type="transmembrane region" description="Helical" evidence="9">
    <location>
        <begin position="126"/>
        <end position="147"/>
    </location>
</feature>
<feature type="transmembrane region" description="Helical" evidence="9">
    <location>
        <begin position="92"/>
        <end position="114"/>
    </location>
</feature>
<dbReference type="PANTHER" id="PTHR33695">
    <property type="entry name" value="LIPOPROTEIN SIGNAL PEPTIDASE"/>
    <property type="match status" value="1"/>
</dbReference>
<evidence type="ECO:0000256" key="2">
    <source>
        <dbReference type="ARBA" id="ARBA00022475"/>
    </source>
</evidence>
<dbReference type="EC" id="3.4.23.36" evidence="9"/>
<proteinExistence type="inferred from homology"/>
<evidence type="ECO:0000256" key="11">
    <source>
        <dbReference type="RuleBase" id="RU004181"/>
    </source>
</evidence>
<evidence type="ECO:0000256" key="6">
    <source>
        <dbReference type="ARBA" id="ARBA00022801"/>
    </source>
</evidence>
<feature type="active site" evidence="9">
    <location>
        <position position="135"/>
    </location>
</feature>
<keyword evidence="2 9" id="KW-1003">Cell membrane</keyword>
<dbReference type="GO" id="GO:0005886">
    <property type="term" value="C:plasma membrane"/>
    <property type="evidence" value="ECO:0007669"/>
    <property type="project" value="UniProtKB-SubCell"/>
</dbReference>
<keyword evidence="6 9" id="KW-0378">Hydrolase</keyword>
<comment type="pathway">
    <text evidence="9">Protein modification; lipoprotein biosynthesis (signal peptide cleavage).</text>
</comment>
<evidence type="ECO:0000256" key="7">
    <source>
        <dbReference type="ARBA" id="ARBA00022989"/>
    </source>
</evidence>
<comment type="catalytic activity">
    <reaction evidence="9 10">
        <text>Release of signal peptides from bacterial membrane prolipoproteins. Hydrolyzes -Xaa-Yaa-Zaa-|-(S,diacylglyceryl)Cys-, in which Xaa is hydrophobic (preferably Leu), and Yaa (Ala or Ser) and Zaa (Gly or Ala) have small, neutral side chains.</text>
        <dbReference type="EC" id="3.4.23.36"/>
    </reaction>
</comment>
<comment type="function">
    <text evidence="9 10">This protein specifically catalyzes the removal of signal peptides from prolipoproteins.</text>
</comment>
<keyword evidence="4 9" id="KW-0812">Transmembrane</keyword>
<evidence type="ECO:0000256" key="8">
    <source>
        <dbReference type="ARBA" id="ARBA00023136"/>
    </source>
</evidence>
<dbReference type="Pfam" id="PF01252">
    <property type="entry name" value="Peptidase_A8"/>
    <property type="match status" value="1"/>
</dbReference>
<keyword evidence="7 9" id="KW-1133">Transmembrane helix</keyword>
<dbReference type="GO" id="GO:0006508">
    <property type="term" value="P:proteolysis"/>
    <property type="evidence" value="ECO:0007669"/>
    <property type="project" value="UniProtKB-KW"/>
</dbReference>
<gene>
    <name evidence="9 12" type="primary">lspA</name>
    <name evidence="12" type="ORF">Ctma_0132</name>
</gene>
<keyword evidence="3 9" id="KW-0645">Protease</keyword>
<keyword evidence="8 9" id="KW-0472">Membrane</keyword>
<accession>A0AAU6PEM8</accession>
<evidence type="ECO:0000256" key="1">
    <source>
        <dbReference type="ARBA" id="ARBA00006139"/>
    </source>
</evidence>
<reference evidence="12" key="1">
    <citation type="submission" date="2023-10" db="EMBL/GenBank/DDBJ databases">
        <title>The first scallop-associated chemosynthetic bacterial symbiont.</title>
        <authorList>
            <person name="Lin Y.-T."/>
            <person name="Sun J."/>
            <person name="Ip J.C.-H."/>
            <person name="He X."/>
            <person name="Gao Z.-M."/>
            <person name="Perez M."/>
            <person name="Xu T."/>
            <person name="Qian P.-Y."/>
            <person name="Qiu J.-W."/>
        </authorList>
    </citation>
    <scope>NUCLEOTIDE SEQUENCE</scope>
    <source>
        <strain evidence="12">Gill1</strain>
    </source>
</reference>
<dbReference type="PROSITE" id="PS00855">
    <property type="entry name" value="SPASE_II"/>
    <property type="match status" value="1"/>
</dbReference>
<dbReference type="EMBL" id="CP138327">
    <property type="protein sequence ID" value="WXT99433.1"/>
    <property type="molecule type" value="Genomic_DNA"/>
</dbReference>
<dbReference type="AlphaFoldDB" id="A0AAU6PEM8"/>
<keyword evidence="5 9" id="KW-0064">Aspartyl protease</keyword>
<organism evidence="12">
    <name type="scientific">Catillopecten margaritatus gill symbiont</name>
    <dbReference type="NCBI Taxonomy" id="3083288"/>
    <lineage>
        <taxon>Bacteria</taxon>
        <taxon>Pseudomonadati</taxon>
        <taxon>Pseudomonadota</taxon>
        <taxon>Gammaproteobacteria</taxon>
        <taxon>sulfur-oxidizing symbionts</taxon>
    </lineage>
</organism>
<evidence type="ECO:0000256" key="9">
    <source>
        <dbReference type="HAMAP-Rule" id="MF_00161"/>
    </source>
</evidence>
<dbReference type="HAMAP" id="MF_00161">
    <property type="entry name" value="LspA"/>
    <property type="match status" value="1"/>
</dbReference>
<dbReference type="PANTHER" id="PTHR33695:SF1">
    <property type="entry name" value="LIPOPROTEIN SIGNAL PEPTIDASE"/>
    <property type="match status" value="1"/>
</dbReference>
<dbReference type="NCBIfam" id="TIGR00077">
    <property type="entry name" value="lspA"/>
    <property type="match status" value="1"/>
</dbReference>